<evidence type="ECO:0000256" key="1">
    <source>
        <dbReference type="ARBA" id="ARBA00004141"/>
    </source>
</evidence>
<keyword evidence="3 5" id="KW-1133">Transmembrane helix</keyword>
<comment type="caution">
    <text evidence="6">The sequence shown here is derived from an EMBL/GenBank/DDBJ whole genome shotgun (WGS) entry which is preliminary data.</text>
</comment>
<feature type="transmembrane region" description="Helical" evidence="5">
    <location>
        <begin position="208"/>
        <end position="225"/>
    </location>
</feature>
<keyword evidence="4 5" id="KW-0472">Membrane</keyword>
<evidence type="ECO:0000256" key="2">
    <source>
        <dbReference type="ARBA" id="ARBA00022692"/>
    </source>
</evidence>
<gene>
    <name evidence="6" type="primary">Acey_s0013.g2160</name>
    <name evidence="6" type="ORF">Y032_0013g2160</name>
</gene>
<dbReference type="EMBL" id="JARK01001349">
    <property type="protein sequence ID" value="EYC24889.1"/>
    <property type="molecule type" value="Genomic_DNA"/>
</dbReference>
<dbReference type="GO" id="GO:0016020">
    <property type="term" value="C:membrane"/>
    <property type="evidence" value="ECO:0007669"/>
    <property type="project" value="UniProtKB-SubCell"/>
</dbReference>
<proteinExistence type="predicted"/>
<keyword evidence="2 5" id="KW-0812">Transmembrane</keyword>
<dbReference type="PANTHER" id="PTHR31154">
    <property type="entry name" value="MEMBRANE TRANSPORTER PROTEIN"/>
    <property type="match status" value="1"/>
</dbReference>
<dbReference type="PANTHER" id="PTHR31154:SF6">
    <property type="entry name" value="MEMBRANE TRANSPORTER PROTEIN"/>
    <property type="match status" value="1"/>
</dbReference>
<feature type="transmembrane region" description="Helical" evidence="5">
    <location>
        <begin position="342"/>
        <end position="364"/>
    </location>
</feature>
<evidence type="ECO:0000313" key="7">
    <source>
        <dbReference type="Proteomes" id="UP000024635"/>
    </source>
</evidence>
<keyword evidence="7" id="KW-1185">Reference proteome</keyword>
<evidence type="ECO:0000313" key="6">
    <source>
        <dbReference type="EMBL" id="EYC24889.1"/>
    </source>
</evidence>
<name>A0A016VB45_9BILA</name>
<evidence type="ECO:0000256" key="4">
    <source>
        <dbReference type="ARBA" id="ARBA00023136"/>
    </source>
</evidence>
<feature type="transmembrane region" description="Helical" evidence="5">
    <location>
        <begin position="177"/>
        <end position="196"/>
    </location>
</feature>
<accession>A0A016VB45</accession>
<evidence type="ECO:0000256" key="3">
    <source>
        <dbReference type="ARBA" id="ARBA00022989"/>
    </source>
</evidence>
<feature type="transmembrane region" description="Helical" evidence="5">
    <location>
        <begin position="77"/>
        <end position="94"/>
    </location>
</feature>
<feature type="transmembrane region" description="Helical" evidence="5">
    <location>
        <begin position="384"/>
        <end position="405"/>
    </location>
</feature>
<evidence type="ECO:0000256" key="5">
    <source>
        <dbReference type="SAM" id="Phobius"/>
    </source>
</evidence>
<reference evidence="7" key="1">
    <citation type="journal article" date="2015" name="Nat. Genet.">
        <title>The genome and transcriptome of the zoonotic hookworm Ancylostoma ceylanicum identify infection-specific gene families.</title>
        <authorList>
            <person name="Schwarz E.M."/>
            <person name="Hu Y."/>
            <person name="Antoshechkin I."/>
            <person name="Miller M.M."/>
            <person name="Sternberg P.W."/>
            <person name="Aroian R.V."/>
        </authorList>
    </citation>
    <scope>NUCLEOTIDE SEQUENCE</scope>
    <source>
        <strain evidence="7">HY135</strain>
    </source>
</reference>
<dbReference type="Proteomes" id="UP000024635">
    <property type="component" value="Unassembled WGS sequence"/>
</dbReference>
<feature type="transmembrane region" description="Helical" evidence="5">
    <location>
        <begin position="152"/>
        <end position="171"/>
    </location>
</feature>
<feature type="transmembrane region" description="Helical" evidence="5">
    <location>
        <begin position="245"/>
        <end position="276"/>
    </location>
</feature>
<organism evidence="6 7">
    <name type="scientific">Ancylostoma ceylanicum</name>
    <dbReference type="NCBI Taxonomy" id="53326"/>
    <lineage>
        <taxon>Eukaryota</taxon>
        <taxon>Metazoa</taxon>
        <taxon>Ecdysozoa</taxon>
        <taxon>Nematoda</taxon>
        <taxon>Chromadorea</taxon>
        <taxon>Rhabditida</taxon>
        <taxon>Rhabditina</taxon>
        <taxon>Rhabditomorpha</taxon>
        <taxon>Strongyloidea</taxon>
        <taxon>Ancylostomatidae</taxon>
        <taxon>Ancylostomatinae</taxon>
        <taxon>Ancylostoma</taxon>
    </lineage>
</organism>
<comment type="subcellular location">
    <subcellularLocation>
        <location evidence="1">Membrane</location>
        <topology evidence="1">Multi-pass membrane protein</topology>
    </subcellularLocation>
</comment>
<dbReference type="InterPro" id="IPR002781">
    <property type="entry name" value="TM_pro_TauE-like"/>
</dbReference>
<feature type="transmembrane region" description="Helical" evidence="5">
    <location>
        <begin position="316"/>
        <end position="335"/>
    </location>
</feature>
<feature type="transmembrane region" description="Helical" evidence="5">
    <location>
        <begin position="114"/>
        <end position="140"/>
    </location>
</feature>
<sequence>MGVNTVQPMEISRHAGNGVKTPYVPPEQLSCGQKTVRWFKKYFLEGQHLEEDAAEELQNLPENPTWHDLIFIKYRKFVAMLIPFVLMQSFWWMLAIRWNFFRWYPEYWHMPVTMILGSFVGGMTSEGSGAVAFPVMTLALHIAPGIARDFSLMIQSCGMTSALMCVLFMKVKIETRAVVLGTLGAIPGFVIGVHFIDPLFTGPQKKMMFVSIWTAFAIALGILNSQKKRATFREIPEFCFWKGFVLFWTGFVGGVFDAFAGSGVDICIFSIITLLFRVTEKTATPTTVVLKGINAVIGFYYRAAMMGDVSEMAWKYFALSIPVSSITGPVGSFLGSHLHRQVVAGFVYILEIVALAGFLCTKPAWQLIAAGGELLIYFPYSSAINQYINFLGCIIFGGFVFFSFISKSGQYILKGIEEKQEKERRQAGSV</sequence>
<evidence type="ECO:0008006" key="8">
    <source>
        <dbReference type="Google" id="ProtNLM"/>
    </source>
</evidence>
<dbReference type="OrthoDB" id="5979356at2759"/>
<dbReference type="AlphaFoldDB" id="A0A016VB45"/>
<protein>
    <recommendedName>
        <fullName evidence="8">Membrane transporter protein</fullName>
    </recommendedName>
</protein>
<dbReference type="Pfam" id="PF01925">
    <property type="entry name" value="TauE"/>
    <property type="match status" value="1"/>
</dbReference>